<dbReference type="EMBL" id="LR899012">
    <property type="protein sequence ID" value="CAD7089548.1"/>
    <property type="molecule type" value="Genomic_DNA"/>
</dbReference>
<dbReference type="Gene3D" id="1.10.472.80">
    <property type="entry name" value="Ypt/Rab-GAP domain of gyp1p, domain 3"/>
    <property type="match status" value="1"/>
</dbReference>
<evidence type="ECO:0000313" key="3">
    <source>
        <dbReference type="EMBL" id="CAD7089548.1"/>
    </source>
</evidence>
<dbReference type="GO" id="GO:0005096">
    <property type="term" value="F:GTPase activator activity"/>
    <property type="evidence" value="ECO:0007669"/>
    <property type="project" value="TreeGrafter"/>
</dbReference>
<dbReference type="GO" id="GO:0031267">
    <property type="term" value="F:small GTPase binding"/>
    <property type="evidence" value="ECO:0007669"/>
    <property type="project" value="TreeGrafter"/>
</dbReference>
<dbReference type="InterPro" id="IPR050302">
    <property type="entry name" value="Rab_GAP_TBC_domain"/>
</dbReference>
<feature type="domain" description="Rab-GAP TBC" evidence="2">
    <location>
        <begin position="103"/>
        <end position="295"/>
    </location>
</feature>
<dbReference type="OMA" id="MYFNEED"/>
<dbReference type="InterPro" id="IPR035969">
    <property type="entry name" value="Rab-GAP_TBC_sf"/>
</dbReference>
<sequence>MDDDGTDELLLLRAREEREKIFQRYDRGTDPSNDVDPWENPSFEVYHYTDKYGFIQDQRLPIKHDPHESRRLELEVEREKKWLKMLERWDRSQDKLRKRVFKGIPNKLRSAAWLKLLNIPETKKKNAGVYGRMLTLARKYCTETRQIDSDVNRQFRENLAFRERYSIKQRSLFNVLTAYSMYNMELGYCQGMSGLVAVLLLYMDEEDAFWGLNTLMSDRKYAMHGLFIEGFPKLTRFLQHHDYLVAKIMPRLHKHFAKHNLDSILYSLKWFFVIFIERIPYKLCLRIWDIYLLDGERVVTAMAFVILRLHKNRLLKLKDMDAIIEFLQVKLHKDFGYDDDYVIRALEHTMQELKRLKLDLPPPPQPNEFPQRQLGEFIEPDFEKKIGHRKSVFTENEREVLTNVILRQEIIGQTDVESTNSYENSESVTGDAISMRTYQSFNSLATSLALSTDTLDSYNENKLDSGSDTEVEVENTRL</sequence>
<dbReference type="Gene3D" id="1.10.10.750">
    <property type="entry name" value="Ypt/Rab-GAP domain of gyp1p, domain 1"/>
    <property type="match status" value="1"/>
</dbReference>
<accession>A0A7R8UYU4</accession>
<dbReference type="AlphaFoldDB" id="A0A7R8UYU4"/>
<reference evidence="3 4" key="1">
    <citation type="submission" date="2020-11" db="EMBL/GenBank/DDBJ databases">
        <authorList>
            <person name="Wallbank WR R."/>
            <person name="Pardo Diaz C."/>
            <person name="Kozak K."/>
            <person name="Martin S."/>
            <person name="Jiggins C."/>
            <person name="Moest M."/>
            <person name="Warren A I."/>
            <person name="Generalovic N T."/>
            <person name="Byers J.R.P. K."/>
            <person name="Montejo-Kovacevich G."/>
            <person name="Yen C E."/>
        </authorList>
    </citation>
    <scope>NUCLEOTIDE SEQUENCE [LARGE SCALE GENOMIC DNA]</scope>
</reference>
<evidence type="ECO:0000256" key="1">
    <source>
        <dbReference type="SAM" id="MobiDB-lite"/>
    </source>
</evidence>
<dbReference type="Pfam" id="PF00566">
    <property type="entry name" value="RabGAP-TBC"/>
    <property type="match status" value="1"/>
</dbReference>
<dbReference type="Proteomes" id="UP000594454">
    <property type="component" value="Chromosome 4"/>
</dbReference>
<dbReference type="Gene3D" id="1.10.8.270">
    <property type="entry name" value="putative rabgap domain of human tbc1 domain family member 14 like domains"/>
    <property type="match status" value="1"/>
</dbReference>
<dbReference type="PANTHER" id="PTHR47219">
    <property type="entry name" value="RAB GTPASE-ACTIVATING PROTEIN 1-LIKE"/>
    <property type="match status" value="1"/>
</dbReference>
<feature type="compositionally biased region" description="Acidic residues" evidence="1">
    <location>
        <begin position="467"/>
        <end position="478"/>
    </location>
</feature>
<protein>
    <recommendedName>
        <fullName evidence="2">Rab-GAP TBC domain-containing protein</fullName>
    </recommendedName>
</protein>
<organism evidence="3 4">
    <name type="scientific">Hermetia illucens</name>
    <name type="common">Black soldier fly</name>
    <dbReference type="NCBI Taxonomy" id="343691"/>
    <lineage>
        <taxon>Eukaryota</taxon>
        <taxon>Metazoa</taxon>
        <taxon>Ecdysozoa</taxon>
        <taxon>Arthropoda</taxon>
        <taxon>Hexapoda</taxon>
        <taxon>Insecta</taxon>
        <taxon>Pterygota</taxon>
        <taxon>Neoptera</taxon>
        <taxon>Endopterygota</taxon>
        <taxon>Diptera</taxon>
        <taxon>Brachycera</taxon>
        <taxon>Stratiomyomorpha</taxon>
        <taxon>Stratiomyidae</taxon>
        <taxon>Hermetiinae</taxon>
        <taxon>Hermetia</taxon>
    </lineage>
</organism>
<evidence type="ECO:0000313" key="4">
    <source>
        <dbReference type="Proteomes" id="UP000594454"/>
    </source>
</evidence>
<name>A0A7R8UYU4_HERIL</name>
<dbReference type="PANTHER" id="PTHR47219:SF25">
    <property type="entry name" value="RAB-GAP TBC DOMAIN-CONTAINING PROTEIN"/>
    <property type="match status" value="1"/>
</dbReference>
<dbReference type="InterPro" id="IPR000195">
    <property type="entry name" value="Rab-GAP-TBC_dom"/>
</dbReference>
<evidence type="ECO:0000259" key="2">
    <source>
        <dbReference type="PROSITE" id="PS50086"/>
    </source>
</evidence>
<dbReference type="SUPFAM" id="SSF47923">
    <property type="entry name" value="Ypt/Rab-GAP domain of gyp1p"/>
    <property type="match status" value="2"/>
</dbReference>
<dbReference type="PROSITE" id="PS50086">
    <property type="entry name" value="TBC_RABGAP"/>
    <property type="match status" value="1"/>
</dbReference>
<dbReference type="FunCoup" id="A0A7R8UYU4">
    <property type="interactions" value="237"/>
</dbReference>
<dbReference type="SMART" id="SM00164">
    <property type="entry name" value="TBC"/>
    <property type="match status" value="1"/>
</dbReference>
<dbReference type="FunFam" id="1.10.8.270:FF:000016">
    <property type="entry name" value="TBC1 domain family member 2A"/>
    <property type="match status" value="1"/>
</dbReference>
<feature type="region of interest" description="Disordered" evidence="1">
    <location>
        <begin position="459"/>
        <end position="478"/>
    </location>
</feature>
<dbReference type="OrthoDB" id="294251at2759"/>
<proteinExistence type="predicted"/>
<keyword evidence="4" id="KW-1185">Reference proteome</keyword>
<gene>
    <name evidence="3" type="ORF">HERILL_LOCUS12089</name>
</gene>
<dbReference type="FunFam" id="1.10.472.80:FF:000019">
    <property type="entry name" value="USP6 N-terminal like"/>
    <property type="match status" value="1"/>
</dbReference>
<dbReference type="InParanoid" id="A0A7R8UYU4"/>